<accession>A0A078JU85</accession>
<evidence type="ECO:0000313" key="1">
    <source>
        <dbReference type="EMBL" id="CAF2098852.1"/>
    </source>
</evidence>
<dbReference type="AlphaFoldDB" id="A0A078JU85"/>
<evidence type="ECO:0000313" key="3">
    <source>
        <dbReference type="Proteomes" id="UP000028999"/>
    </source>
</evidence>
<reference evidence="2" key="2">
    <citation type="submission" date="2014-06" db="EMBL/GenBank/DDBJ databases">
        <authorList>
            <person name="Genoscope - CEA"/>
        </authorList>
    </citation>
    <scope>NUCLEOTIDE SEQUENCE</scope>
</reference>
<keyword evidence="3" id="KW-1185">Reference proteome</keyword>
<name>A0A078JU85_BRANA</name>
<dbReference type="Proteomes" id="UP000028999">
    <property type="component" value="Unassembled WGS sequence"/>
</dbReference>
<evidence type="ECO:0000313" key="2">
    <source>
        <dbReference type="EMBL" id="CDY69166.1"/>
    </source>
</evidence>
<dbReference type="EMBL" id="HG994359">
    <property type="protein sequence ID" value="CAF2098852.1"/>
    <property type="molecule type" value="Genomic_DNA"/>
</dbReference>
<dbReference type="EMBL" id="LK038778">
    <property type="protein sequence ID" value="CDY69166.1"/>
    <property type="molecule type" value="Genomic_DNA"/>
</dbReference>
<proteinExistence type="predicted"/>
<gene>
    <name evidence="2" type="primary">BnaAnng29530D</name>
    <name evidence="1" type="ORF">DARMORV10_A05P24510.1</name>
    <name evidence="2" type="ORF">GSBRNA2T00083843001</name>
</gene>
<reference evidence="2 3" key="1">
    <citation type="journal article" date="2014" name="Science">
        <title>Plant genetics. Early allopolyploid evolution in the post-Neolithic Brassica napus oilseed genome.</title>
        <authorList>
            <person name="Chalhoub B."/>
            <person name="Denoeud F."/>
            <person name="Liu S."/>
            <person name="Parkin I.A."/>
            <person name="Tang H."/>
            <person name="Wang X."/>
            <person name="Chiquet J."/>
            <person name="Belcram H."/>
            <person name="Tong C."/>
            <person name="Samans B."/>
            <person name="Correa M."/>
            <person name="Da Silva C."/>
            <person name="Just J."/>
            <person name="Falentin C."/>
            <person name="Koh C.S."/>
            <person name="Le Clainche I."/>
            <person name="Bernard M."/>
            <person name="Bento P."/>
            <person name="Noel B."/>
            <person name="Labadie K."/>
            <person name="Alberti A."/>
            <person name="Charles M."/>
            <person name="Arnaud D."/>
            <person name="Guo H."/>
            <person name="Daviaud C."/>
            <person name="Alamery S."/>
            <person name="Jabbari K."/>
            <person name="Zhao M."/>
            <person name="Edger P.P."/>
            <person name="Chelaifa H."/>
            <person name="Tack D."/>
            <person name="Lassalle G."/>
            <person name="Mestiri I."/>
            <person name="Schnel N."/>
            <person name="Le Paslier M.C."/>
            <person name="Fan G."/>
            <person name="Renault V."/>
            <person name="Bayer P.E."/>
            <person name="Golicz A.A."/>
            <person name="Manoli S."/>
            <person name="Lee T.H."/>
            <person name="Thi V.H."/>
            <person name="Chalabi S."/>
            <person name="Hu Q."/>
            <person name="Fan C."/>
            <person name="Tollenaere R."/>
            <person name="Lu Y."/>
            <person name="Battail C."/>
            <person name="Shen J."/>
            <person name="Sidebottom C.H."/>
            <person name="Wang X."/>
            <person name="Canaguier A."/>
            <person name="Chauveau A."/>
            <person name="Berard A."/>
            <person name="Deniot G."/>
            <person name="Guan M."/>
            <person name="Liu Z."/>
            <person name="Sun F."/>
            <person name="Lim Y.P."/>
            <person name="Lyons E."/>
            <person name="Town C.D."/>
            <person name="Bancroft I."/>
            <person name="Wang X."/>
            <person name="Meng J."/>
            <person name="Ma J."/>
            <person name="Pires J.C."/>
            <person name="King G.J."/>
            <person name="Brunel D."/>
            <person name="Delourme R."/>
            <person name="Renard M."/>
            <person name="Aury J.M."/>
            <person name="Adams K.L."/>
            <person name="Batley J."/>
            <person name="Snowdon R.J."/>
            <person name="Tost J."/>
            <person name="Edwards D."/>
            <person name="Zhou Y."/>
            <person name="Hua W."/>
            <person name="Sharpe A.G."/>
            <person name="Paterson A.H."/>
            <person name="Guan C."/>
            <person name="Wincker P."/>
        </authorList>
    </citation>
    <scope>NUCLEOTIDE SEQUENCE [LARGE SCALE GENOMIC DNA]</scope>
    <source>
        <strain evidence="3">cv. Darmor-bzh</strain>
    </source>
</reference>
<reference evidence="1" key="3">
    <citation type="submission" date="2021-01" db="EMBL/GenBank/DDBJ databases">
        <authorList>
            <consortium name="Genoscope - CEA"/>
            <person name="William W."/>
        </authorList>
    </citation>
    <scope>NUCLEOTIDE SEQUENCE</scope>
</reference>
<protein>
    <submittedName>
        <fullName evidence="1">(rape) hypothetical protein</fullName>
    </submittedName>
    <submittedName>
        <fullName evidence="2">BnaAnng29530D protein</fullName>
    </submittedName>
</protein>
<sequence length="111" mass="12186">MIELSYQRLRASCVGLDVVTREVSSRSVYIGSKDETYNELEPKLDCGEGVSGAGDGGSNGRNLVMWVFSFLETLAKNKVLKVSANDLCVKASMSITSVLLYYPYFGVHVHN</sequence>
<dbReference type="PaxDb" id="3708-A0A078JU85"/>
<dbReference type="Proteomes" id="UP001295469">
    <property type="component" value="Chromosome A05"/>
</dbReference>
<dbReference type="Gramene" id="CDY69166">
    <property type="protein sequence ID" value="CDY69166"/>
    <property type="gene ID" value="GSBRNA2T00083843001"/>
</dbReference>
<organism evidence="2 3">
    <name type="scientific">Brassica napus</name>
    <name type="common">Rape</name>
    <dbReference type="NCBI Taxonomy" id="3708"/>
    <lineage>
        <taxon>Eukaryota</taxon>
        <taxon>Viridiplantae</taxon>
        <taxon>Streptophyta</taxon>
        <taxon>Embryophyta</taxon>
        <taxon>Tracheophyta</taxon>
        <taxon>Spermatophyta</taxon>
        <taxon>Magnoliopsida</taxon>
        <taxon>eudicotyledons</taxon>
        <taxon>Gunneridae</taxon>
        <taxon>Pentapetalae</taxon>
        <taxon>rosids</taxon>
        <taxon>malvids</taxon>
        <taxon>Brassicales</taxon>
        <taxon>Brassicaceae</taxon>
        <taxon>Brassiceae</taxon>
        <taxon>Brassica</taxon>
    </lineage>
</organism>